<dbReference type="Proteomes" id="UP000028302">
    <property type="component" value="Unassembled WGS sequence"/>
</dbReference>
<sequence length="227" mass="24369">MTASAETCPSQQHVALELAGERLMLRADHSLSWPAGETLFVADTHFGKGGVFRRQGVNVPSGTTEADLGRLSAALNETGARRLVVLGDFVHAPPAGDEPWLARFARWRAGHGDVEIVVTRGNHDRVSALPADFDIDWHAGARYLEPFVCRHEPGVDPRGPVLAGHIHPVVRLAAAGERARCPVFWRRDDGLVLPAFCGFAGGAHVTPAAGDRVFLVAEGEVIEARLA</sequence>
<reference evidence="2 3" key="1">
    <citation type="submission" date="2013-03" db="EMBL/GenBank/DDBJ databases">
        <title>Salinisphaera hydrothermalis C41B8 Genome Sequencing.</title>
        <authorList>
            <person name="Li C."/>
            <person name="Lai Q."/>
            <person name="Shao Z."/>
        </authorList>
    </citation>
    <scope>NUCLEOTIDE SEQUENCE [LARGE SCALE GENOMIC DNA]</scope>
    <source>
        <strain evidence="2 3">C41B8</strain>
    </source>
</reference>
<dbReference type="InterPro" id="IPR026336">
    <property type="entry name" value="PdeM-like"/>
</dbReference>
<dbReference type="AlphaFoldDB" id="A0A084ILC4"/>
<organism evidence="2 3">
    <name type="scientific">Salinisphaera hydrothermalis (strain C41B8)</name>
    <dbReference type="NCBI Taxonomy" id="1304275"/>
    <lineage>
        <taxon>Bacteria</taxon>
        <taxon>Pseudomonadati</taxon>
        <taxon>Pseudomonadota</taxon>
        <taxon>Gammaproteobacteria</taxon>
        <taxon>Salinisphaerales</taxon>
        <taxon>Salinisphaeraceae</taxon>
        <taxon>Salinisphaera</taxon>
    </lineage>
</organism>
<name>A0A084ILC4_SALHC</name>
<comment type="caution">
    <text evidence="2">The sequence shown here is derived from an EMBL/GenBank/DDBJ whole genome shotgun (WGS) entry which is preliminary data.</text>
</comment>
<dbReference type="OrthoDB" id="9795838at2"/>
<evidence type="ECO:0000313" key="2">
    <source>
        <dbReference type="EMBL" id="KEZ77508.1"/>
    </source>
</evidence>
<dbReference type="InterPro" id="IPR004843">
    <property type="entry name" value="Calcineurin-like_PHP"/>
</dbReference>
<dbReference type="eggNOG" id="COG1407">
    <property type="taxonomic scope" value="Bacteria"/>
</dbReference>
<dbReference type="InterPro" id="IPR029052">
    <property type="entry name" value="Metallo-depent_PP-like"/>
</dbReference>
<accession>A0A084ILC4</accession>
<dbReference type="Gene3D" id="3.60.21.10">
    <property type="match status" value="1"/>
</dbReference>
<dbReference type="PANTHER" id="PTHR39323:SF1">
    <property type="entry name" value="BLR1149 PROTEIN"/>
    <property type="match status" value="1"/>
</dbReference>
<dbReference type="Pfam" id="PF00149">
    <property type="entry name" value="Metallophos"/>
    <property type="match status" value="1"/>
</dbReference>
<dbReference type="STRING" id="1304275.C41B8_09916"/>
<evidence type="ECO:0000259" key="1">
    <source>
        <dbReference type="Pfam" id="PF00149"/>
    </source>
</evidence>
<protein>
    <submittedName>
        <fullName evidence="2">Metallophosphoesterase</fullName>
    </submittedName>
</protein>
<dbReference type="InterPro" id="IPR024173">
    <property type="entry name" value="Pesterase_MJ0037-like"/>
</dbReference>
<gene>
    <name evidence="2" type="ORF">C41B8_09916</name>
</gene>
<dbReference type="PIRSF" id="PIRSF000887">
    <property type="entry name" value="Pesterase_MJ0037"/>
    <property type="match status" value="1"/>
</dbReference>
<feature type="domain" description="Calcineurin-like phosphoesterase" evidence="1">
    <location>
        <begin position="39"/>
        <end position="142"/>
    </location>
</feature>
<dbReference type="NCBIfam" id="TIGR04123">
    <property type="entry name" value="P_estr_lig_assc"/>
    <property type="match status" value="1"/>
</dbReference>
<dbReference type="PANTHER" id="PTHR39323">
    <property type="entry name" value="BLR1149 PROTEIN"/>
    <property type="match status" value="1"/>
</dbReference>
<evidence type="ECO:0000313" key="3">
    <source>
        <dbReference type="Proteomes" id="UP000028302"/>
    </source>
</evidence>
<dbReference type="SUPFAM" id="SSF56300">
    <property type="entry name" value="Metallo-dependent phosphatases"/>
    <property type="match status" value="1"/>
</dbReference>
<dbReference type="RefSeq" id="WP_051883358.1">
    <property type="nucleotide sequence ID" value="NZ_APNK01000012.1"/>
</dbReference>
<dbReference type="EMBL" id="APNK01000012">
    <property type="protein sequence ID" value="KEZ77508.1"/>
    <property type="molecule type" value="Genomic_DNA"/>
</dbReference>
<proteinExistence type="predicted"/>
<dbReference type="GO" id="GO:0016787">
    <property type="term" value="F:hydrolase activity"/>
    <property type="evidence" value="ECO:0007669"/>
    <property type="project" value="InterPro"/>
</dbReference>
<keyword evidence="3" id="KW-1185">Reference proteome</keyword>